<dbReference type="Pfam" id="PF03069">
    <property type="entry name" value="FmdA_AmdA"/>
    <property type="match status" value="2"/>
</dbReference>
<reference evidence="1 2" key="1">
    <citation type="submission" date="2015-04" db="EMBL/GenBank/DDBJ databases">
        <title>Complete Genome Sequence of Kosmotoga pacifica SLHLJ1.</title>
        <authorList>
            <person name="Jiang L.J."/>
            <person name="Shao Z.Z."/>
            <person name="Jebbar M."/>
        </authorList>
    </citation>
    <scope>NUCLEOTIDE SEQUENCE [LARGE SCALE GENOMIC DNA]</scope>
    <source>
        <strain evidence="1 2">SLHLJ1</strain>
    </source>
</reference>
<dbReference type="PANTHER" id="PTHR31891:SF1">
    <property type="entry name" value="FORMAMIDASE C869.04-RELATED"/>
    <property type="match status" value="1"/>
</dbReference>
<proteinExistence type="predicted"/>
<dbReference type="PATRIC" id="fig|1330330.3.peg.469"/>
<dbReference type="RefSeq" id="WP_047753978.1">
    <property type="nucleotide sequence ID" value="NZ_CAJUHA010000004.1"/>
</dbReference>
<evidence type="ECO:0008006" key="3">
    <source>
        <dbReference type="Google" id="ProtNLM"/>
    </source>
</evidence>
<sequence>MIHRLKRDSVIYAMSNENNPALFINPGDKIIVETEDCFGHKITREEQRLDDEFDFSKVNPATGPIYVQGAQPGDTLAVKIMRIELDFQGVVELCPEFGVLGDVVTECKTKIVKLENNKAIFGALSVDVMPMVGVIGVAPAGVPVPCGIPGKHGGNLDTLEITEGSIIRLPVFVEGGLLALGDVHALMGQGEVCGTGVETRALVVIIVELEKDNELKEPVVETDKAIYFLSSDKLLENAVKKATEYAVDHIAQRRKLSFEEAYMLASIACDLQISQVVNPLKTVKVKVPKTIL</sequence>
<protein>
    <recommendedName>
        <fullName evidence="3">Acetamidase</fullName>
    </recommendedName>
</protein>
<dbReference type="Gene3D" id="2.40.10.120">
    <property type="match status" value="1"/>
</dbReference>
<dbReference type="Gene3D" id="3.10.28.20">
    <property type="entry name" value="Acetamidase/Formamidase-like domains"/>
    <property type="match status" value="1"/>
</dbReference>
<dbReference type="AlphaFoldDB" id="A0A0G2ZDF4"/>
<keyword evidence="2" id="KW-1185">Reference proteome</keyword>
<dbReference type="Proteomes" id="UP000035159">
    <property type="component" value="Chromosome"/>
</dbReference>
<evidence type="ECO:0000313" key="1">
    <source>
        <dbReference type="EMBL" id="AKI96843.1"/>
    </source>
</evidence>
<name>A0A0G2ZDF4_9BACT</name>
<dbReference type="OrthoDB" id="9811740at2"/>
<dbReference type="KEGG" id="kpf:IX53_02295"/>
<dbReference type="SUPFAM" id="SSF141130">
    <property type="entry name" value="Acetamidase/Formamidase-like"/>
    <property type="match status" value="1"/>
</dbReference>
<dbReference type="GO" id="GO:0016811">
    <property type="term" value="F:hydrolase activity, acting on carbon-nitrogen (but not peptide) bonds, in linear amides"/>
    <property type="evidence" value="ECO:0007669"/>
    <property type="project" value="InterPro"/>
</dbReference>
<dbReference type="InterPro" id="IPR004304">
    <property type="entry name" value="FmdA_AmdA"/>
</dbReference>
<dbReference type="EMBL" id="CP011232">
    <property type="protein sequence ID" value="AKI96843.1"/>
    <property type="molecule type" value="Genomic_DNA"/>
</dbReference>
<accession>A0A0G2ZDF4</accession>
<dbReference type="Gene3D" id="2.60.120.580">
    <property type="entry name" value="Acetamidase/Formamidase-like domains"/>
    <property type="match status" value="1"/>
</dbReference>
<dbReference type="STRING" id="1330330.IX53_02295"/>
<gene>
    <name evidence="1" type="ORF">IX53_02295</name>
</gene>
<organism evidence="1 2">
    <name type="scientific">Kosmotoga pacifica</name>
    <dbReference type="NCBI Taxonomy" id="1330330"/>
    <lineage>
        <taxon>Bacteria</taxon>
        <taxon>Thermotogati</taxon>
        <taxon>Thermotogota</taxon>
        <taxon>Thermotogae</taxon>
        <taxon>Kosmotogales</taxon>
        <taxon>Kosmotogaceae</taxon>
        <taxon>Kosmotoga</taxon>
    </lineage>
</organism>
<evidence type="ECO:0000313" key="2">
    <source>
        <dbReference type="Proteomes" id="UP000035159"/>
    </source>
</evidence>
<dbReference type="PANTHER" id="PTHR31891">
    <property type="entry name" value="FORMAMIDASE C869.04-RELATED"/>
    <property type="match status" value="1"/>
</dbReference>